<keyword evidence="4 7" id="KW-0720">Serine protease</keyword>
<dbReference type="SMART" id="SM00020">
    <property type="entry name" value="Tryp_SPc"/>
    <property type="match status" value="1"/>
</dbReference>
<keyword evidence="1 7" id="KW-0645">Protease</keyword>
<gene>
    <name evidence="9" type="primary">LOC101939070</name>
</gene>
<evidence type="ECO:0000313" key="9">
    <source>
        <dbReference type="Ensembl" id="ENSCPBP00000016829.1"/>
    </source>
</evidence>
<dbReference type="Pfam" id="PF00089">
    <property type="entry name" value="Trypsin"/>
    <property type="match status" value="1"/>
</dbReference>
<keyword evidence="5" id="KW-0865">Zymogen</keyword>
<evidence type="ECO:0000256" key="3">
    <source>
        <dbReference type="ARBA" id="ARBA00022801"/>
    </source>
</evidence>
<dbReference type="PROSITE" id="PS00134">
    <property type="entry name" value="TRYPSIN_HIS"/>
    <property type="match status" value="1"/>
</dbReference>
<evidence type="ECO:0000313" key="10">
    <source>
        <dbReference type="Proteomes" id="UP000694380"/>
    </source>
</evidence>
<evidence type="ECO:0000256" key="4">
    <source>
        <dbReference type="ARBA" id="ARBA00022825"/>
    </source>
</evidence>
<reference evidence="9" key="2">
    <citation type="submission" date="2025-09" db="UniProtKB">
        <authorList>
            <consortium name="Ensembl"/>
        </authorList>
    </citation>
    <scope>IDENTIFICATION</scope>
</reference>
<keyword evidence="6" id="KW-1015">Disulfide bond</keyword>
<dbReference type="InterPro" id="IPR009003">
    <property type="entry name" value="Peptidase_S1_PA"/>
</dbReference>
<dbReference type="InterPro" id="IPR033116">
    <property type="entry name" value="TRYPSIN_SER"/>
</dbReference>
<keyword evidence="3 7" id="KW-0378">Hydrolase</keyword>
<dbReference type="InterPro" id="IPR043504">
    <property type="entry name" value="Peptidase_S1_PA_chymotrypsin"/>
</dbReference>
<dbReference type="GeneTree" id="ENSGT01030000234551"/>
<dbReference type="Ensembl" id="ENSCPBT00000019898.1">
    <property type="protein sequence ID" value="ENSCPBP00000016829.1"/>
    <property type="gene ID" value="ENSCPBG00000012379.1"/>
</dbReference>
<dbReference type="Gene3D" id="2.40.10.10">
    <property type="entry name" value="Trypsin-like serine proteases"/>
    <property type="match status" value="2"/>
</dbReference>
<proteinExistence type="predicted"/>
<protein>
    <recommendedName>
        <fullName evidence="8">Peptidase S1 domain-containing protein</fullName>
    </recommendedName>
</protein>
<name>A0A8C3HE95_CHRPI</name>
<dbReference type="GO" id="GO:0004252">
    <property type="term" value="F:serine-type endopeptidase activity"/>
    <property type="evidence" value="ECO:0007669"/>
    <property type="project" value="InterPro"/>
</dbReference>
<keyword evidence="10" id="KW-1185">Reference proteome</keyword>
<organism evidence="9 10">
    <name type="scientific">Chrysemys picta bellii</name>
    <name type="common">Western painted turtle</name>
    <name type="synonym">Emys bellii</name>
    <dbReference type="NCBI Taxonomy" id="8478"/>
    <lineage>
        <taxon>Eukaryota</taxon>
        <taxon>Metazoa</taxon>
        <taxon>Chordata</taxon>
        <taxon>Craniata</taxon>
        <taxon>Vertebrata</taxon>
        <taxon>Euteleostomi</taxon>
        <taxon>Archelosauria</taxon>
        <taxon>Testudinata</taxon>
        <taxon>Testudines</taxon>
        <taxon>Cryptodira</taxon>
        <taxon>Durocryptodira</taxon>
        <taxon>Testudinoidea</taxon>
        <taxon>Emydidae</taxon>
        <taxon>Chrysemys</taxon>
    </lineage>
</organism>
<dbReference type="InterPro" id="IPR018114">
    <property type="entry name" value="TRYPSIN_HIS"/>
</dbReference>
<dbReference type="AlphaFoldDB" id="A0A8C3HE95"/>
<dbReference type="CDD" id="cd00190">
    <property type="entry name" value="Tryp_SPc"/>
    <property type="match status" value="1"/>
</dbReference>
<evidence type="ECO:0000256" key="5">
    <source>
        <dbReference type="ARBA" id="ARBA00023145"/>
    </source>
</evidence>
<accession>A0A8C3HE95</accession>
<dbReference type="InterPro" id="IPR001314">
    <property type="entry name" value="Peptidase_S1A"/>
</dbReference>
<dbReference type="PANTHER" id="PTHR24271">
    <property type="entry name" value="KALLIKREIN-RELATED"/>
    <property type="match status" value="1"/>
</dbReference>
<dbReference type="InterPro" id="IPR001254">
    <property type="entry name" value="Trypsin_dom"/>
</dbReference>
<sequence length="283" mass="30952">MVEAGVAGWVLTLGCPGGQAGRSPCSLQDLKSVGLGISVQRSPGVFFTLVVGRGQGEIIGGQEAQPHSRPYMAFLIIERGNNTFLCGGFLVAKNFVLTAAHCKGDKITVTLGAHNIREREESQQVIVVDHQYPHLDYDKEPHNNDIMLLKLAERAKLNRWVKTINLPHTKKKVKPGTKCSVAGWGRTEAENNLTLATTLQEVDVEVLEDDECISRHYNTFTMMCVGDPEKGKDSAKGDSGGPLVCGKTAQGIVSWGSYCPPGVYTRVSTFITWIQETMRRLQP</sequence>
<dbReference type="SUPFAM" id="SSF50494">
    <property type="entry name" value="Trypsin-like serine proteases"/>
    <property type="match status" value="1"/>
</dbReference>
<dbReference type="FunFam" id="2.40.10.10:FF:000120">
    <property type="entry name" value="Putative serine protease"/>
    <property type="match status" value="1"/>
</dbReference>
<evidence type="ECO:0000256" key="7">
    <source>
        <dbReference type="RuleBase" id="RU363034"/>
    </source>
</evidence>
<dbReference type="PRINTS" id="PR00722">
    <property type="entry name" value="CHYMOTRYPSIN"/>
</dbReference>
<keyword evidence="2" id="KW-0732">Signal</keyword>
<dbReference type="PROSITE" id="PS00135">
    <property type="entry name" value="TRYPSIN_SER"/>
    <property type="match status" value="1"/>
</dbReference>
<evidence type="ECO:0000256" key="6">
    <source>
        <dbReference type="ARBA" id="ARBA00023157"/>
    </source>
</evidence>
<reference evidence="9" key="1">
    <citation type="submission" date="2025-08" db="UniProtKB">
        <authorList>
            <consortium name="Ensembl"/>
        </authorList>
    </citation>
    <scope>IDENTIFICATION</scope>
</reference>
<dbReference type="PANTHER" id="PTHR24271:SF81">
    <property type="entry name" value="GRANZYME B"/>
    <property type="match status" value="1"/>
</dbReference>
<dbReference type="GO" id="GO:0006508">
    <property type="term" value="P:proteolysis"/>
    <property type="evidence" value="ECO:0007669"/>
    <property type="project" value="UniProtKB-KW"/>
</dbReference>
<dbReference type="Proteomes" id="UP000694380">
    <property type="component" value="Unplaced"/>
</dbReference>
<evidence type="ECO:0000256" key="2">
    <source>
        <dbReference type="ARBA" id="ARBA00022729"/>
    </source>
</evidence>
<dbReference type="PROSITE" id="PS50240">
    <property type="entry name" value="TRYPSIN_DOM"/>
    <property type="match status" value="1"/>
</dbReference>
<feature type="domain" description="Peptidase S1" evidence="8">
    <location>
        <begin position="58"/>
        <end position="279"/>
    </location>
</feature>
<evidence type="ECO:0000256" key="1">
    <source>
        <dbReference type="ARBA" id="ARBA00022670"/>
    </source>
</evidence>
<evidence type="ECO:0000259" key="8">
    <source>
        <dbReference type="PROSITE" id="PS50240"/>
    </source>
</evidence>